<sequence length="190" mass="19843">MRYQAEHKQEAKAKLLEAAGRGFRRLGYGGIGVDGLAKEAGVTSGAFYGHFKSKDAAFGAAALAGLDDLRAGIAGLQDEQGARWAEAFIAFYLGERLTCGLDASCGLQSLTPDVTRASEATKASYGAALERVARQIAKGLQGSSEQARLQKAWALMALLSGGVTMARSVASREARDAIAAHLKQAALALL</sequence>
<dbReference type="OrthoDB" id="9798857at2"/>
<evidence type="ECO:0000256" key="2">
    <source>
        <dbReference type="ARBA" id="ARBA00023125"/>
    </source>
</evidence>
<name>M4ZYL6_9BRAD</name>
<dbReference type="Gene3D" id="1.10.357.10">
    <property type="entry name" value="Tetracycline Repressor, domain 2"/>
    <property type="match status" value="1"/>
</dbReference>
<keyword evidence="7" id="KW-1185">Reference proteome</keyword>
<dbReference type="PANTHER" id="PTHR47506">
    <property type="entry name" value="TRANSCRIPTIONAL REGULATORY PROTEIN"/>
    <property type="match status" value="1"/>
</dbReference>
<feature type="domain" description="HTH tetR-type" evidence="5">
    <location>
        <begin position="9"/>
        <end position="69"/>
    </location>
</feature>
<evidence type="ECO:0000256" key="4">
    <source>
        <dbReference type="PROSITE-ProRule" id="PRU00335"/>
    </source>
</evidence>
<dbReference type="AlphaFoldDB" id="M4ZYL6"/>
<evidence type="ECO:0000313" key="6">
    <source>
        <dbReference type="EMBL" id="BAM91540.1"/>
    </source>
</evidence>
<dbReference type="KEGG" id="aol:S58_55630"/>
<dbReference type="EMBL" id="AP012603">
    <property type="protein sequence ID" value="BAM91540.1"/>
    <property type="molecule type" value="Genomic_DNA"/>
</dbReference>
<dbReference type="RefSeq" id="WP_015668627.1">
    <property type="nucleotide sequence ID" value="NC_020453.1"/>
</dbReference>
<dbReference type="Proteomes" id="UP000011841">
    <property type="component" value="Chromosome"/>
</dbReference>
<dbReference type="PRINTS" id="PR00455">
    <property type="entry name" value="HTHTETR"/>
</dbReference>
<accession>M4ZYL6</accession>
<evidence type="ECO:0000256" key="3">
    <source>
        <dbReference type="ARBA" id="ARBA00023163"/>
    </source>
</evidence>
<evidence type="ECO:0000313" key="7">
    <source>
        <dbReference type="Proteomes" id="UP000011841"/>
    </source>
</evidence>
<dbReference type="eggNOG" id="COG1309">
    <property type="taxonomic scope" value="Bacteria"/>
</dbReference>
<evidence type="ECO:0000256" key="1">
    <source>
        <dbReference type="ARBA" id="ARBA00023015"/>
    </source>
</evidence>
<reference evidence="6 7" key="1">
    <citation type="journal article" date="2013" name="Appl. Environ. Microbiol.">
        <title>Genome analysis suggests that the soil oligotrophic bacterium Agromonas oligotrophica (Bradyrhizobium oligotrophicum) is a nitrogen-fixing symbiont of Aeschynomene indica.</title>
        <authorList>
            <person name="Okubo T."/>
            <person name="Fukushima S."/>
            <person name="Itakura M."/>
            <person name="Oshima K."/>
            <person name="Longtonglang A."/>
            <person name="Teaumroong N."/>
            <person name="Mitsui H."/>
            <person name="Hattori M."/>
            <person name="Hattori R."/>
            <person name="Hattori T."/>
            <person name="Minamisawa K."/>
        </authorList>
    </citation>
    <scope>NUCLEOTIDE SEQUENCE [LARGE SCALE GENOMIC DNA]</scope>
    <source>
        <strain evidence="6 7">S58</strain>
    </source>
</reference>
<dbReference type="STRING" id="1245469.S58_55630"/>
<dbReference type="GeneID" id="301819301"/>
<feature type="DNA-binding region" description="H-T-H motif" evidence="4">
    <location>
        <begin position="32"/>
        <end position="51"/>
    </location>
</feature>
<dbReference type="PANTHER" id="PTHR47506:SF7">
    <property type="entry name" value="TRANSCRIPTIONAL REGULATORY PROTEIN"/>
    <property type="match status" value="1"/>
</dbReference>
<evidence type="ECO:0000259" key="5">
    <source>
        <dbReference type="PROSITE" id="PS50977"/>
    </source>
</evidence>
<dbReference type="SUPFAM" id="SSF46689">
    <property type="entry name" value="Homeodomain-like"/>
    <property type="match status" value="1"/>
</dbReference>
<organism evidence="6 7">
    <name type="scientific">Bradyrhizobium oligotrophicum S58</name>
    <dbReference type="NCBI Taxonomy" id="1245469"/>
    <lineage>
        <taxon>Bacteria</taxon>
        <taxon>Pseudomonadati</taxon>
        <taxon>Pseudomonadota</taxon>
        <taxon>Alphaproteobacteria</taxon>
        <taxon>Hyphomicrobiales</taxon>
        <taxon>Nitrobacteraceae</taxon>
        <taxon>Bradyrhizobium</taxon>
    </lineage>
</organism>
<dbReference type="GO" id="GO:0003677">
    <property type="term" value="F:DNA binding"/>
    <property type="evidence" value="ECO:0007669"/>
    <property type="project" value="UniProtKB-UniRule"/>
</dbReference>
<dbReference type="Gene3D" id="1.10.10.60">
    <property type="entry name" value="Homeodomain-like"/>
    <property type="match status" value="1"/>
</dbReference>
<keyword evidence="1" id="KW-0805">Transcription regulation</keyword>
<dbReference type="InterPro" id="IPR036271">
    <property type="entry name" value="Tet_transcr_reg_TetR-rel_C_sf"/>
</dbReference>
<dbReference type="InterPro" id="IPR009057">
    <property type="entry name" value="Homeodomain-like_sf"/>
</dbReference>
<dbReference type="PATRIC" id="fig|1245469.3.peg.5693"/>
<keyword evidence="3" id="KW-0804">Transcription</keyword>
<proteinExistence type="predicted"/>
<dbReference type="PROSITE" id="PS50977">
    <property type="entry name" value="HTH_TETR_2"/>
    <property type="match status" value="1"/>
</dbReference>
<dbReference type="SUPFAM" id="SSF48498">
    <property type="entry name" value="Tetracyclin repressor-like, C-terminal domain"/>
    <property type="match status" value="1"/>
</dbReference>
<dbReference type="InterPro" id="IPR001647">
    <property type="entry name" value="HTH_TetR"/>
</dbReference>
<dbReference type="Pfam" id="PF00440">
    <property type="entry name" value="TetR_N"/>
    <property type="match status" value="1"/>
</dbReference>
<keyword evidence="2 4" id="KW-0238">DNA-binding</keyword>
<protein>
    <submittedName>
        <fullName evidence="6">TetR family transcriptional regulator</fullName>
    </submittedName>
</protein>
<dbReference type="HOGENOM" id="CLU_069356_28_2_5"/>
<gene>
    <name evidence="6" type="ORF">S58_55630</name>
</gene>